<gene>
    <name evidence="2" type="ORF">RHSIM_Rhsim03G0059200</name>
</gene>
<feature type="region of interest" description="Disordered" evidence="1">
    <location>
        <begin position="179"/>
        <end position="204"/>
    </location>
</feature>
<reference evidence="2" key="1">
    <citation type="submission" date="2019-11" db="EMBL/GenBank/DDBJ databases">
        <authorList>
            <person name="Liu Y."/>
            <person name="Hou J."/>
            <person name="Li T.-Q."/>
            <person name="Guan C.-H."/>
            <person name="Wu X."/>
            <person name="Wu H.-Z."/>
            <person name="Ling F."/>
            <person name="Zhang R."/>
            <person name="Shi X.-G."/>
            <person name="Ren J.-P."/>
            <person name="Chen E.-F."/>
            <person name="Sun J.-M."/>
        </authorList>
    </citation>
    <scope>NUCLEOTIDE SEQUENCE</scope>
    <source>
        <strain evidence="2">Adult_tree_wgs_1</strain>
        <tissue evidence="2">Leaves</tissue>
    </source>
</reference>
<sequence>MQIYTWPSKSGRYGVASVLVQESLGFPSSYFTRYIEDGGTKEIALSRSRPRLHICPCKRNPSSLHHSPSLIAGVFRSSFSPHAEGLGGPSAGVSMVDSSINSLNVDPEVYPTLHEMIQTLGRKYRSFDKRSCNLRRSFGLTAIPDIHISLQMDDSARRGVSSGQGDSDQGRVDFAERTTAGTHASTSTSSSGPPSTSGAGGENVPLRNVYIIPPLPTELEPMPYNNFYGDGPRGFTKEFRTKYSIPNDVLVERVSGDKISFGDDFIILPLFAITEGGVRFPMSPFLCYFLSDYNLGPIQVAVNTWRILCSVIKLAESNNLPFTLGDLMLMYIVSRNPKYDKYYLTTHQHFDHLVDRLYDTEKWGNALVKVSGNFEWGPINPLLDYPCLTRTGSAMERPYRIPRMRGFPSTGDKPST</sequence>
<evidence type="ECO:0000313" key="3">
    <source>
        <dbReference type="Proteomes" id="UP000626092"/>
    </source>
</evidence>
<organism evidence="2 3">
    <name type="scientific">Rhododendron simsii</name>
    <name type="common">Sims's rhododendron</name>
    <dbReference type="NCBI Taxonomy" id="118357"/>
    <lineage>
        <taxon>Eukaryota</taxon>
        <taxon>Viridiplantae</taxon>
        <taxon>Streptophyta</taxon>
        <taxon>Embryophyta</taxon>
        <taxon>Tracheophyta</taxon>
        <taxon>Spermatophyta</taxon>
        <taxon>Magnoliopsida</taxon>
        <taxon>eudicotyledons</taxon>
        <taxon>Gunneridae</taxon>
        <taxon>Pentapetalae</taxon>
        <taxon>asterids</taxon>
        <taxon>Ericales</taxon>
        <taxon>Ericaceae</taxon>
        <taxon>Ericoideae</taxon>
        <taxon>Rhodoreae</taxon>
        <taxon>Rhododendron</taxon>
    </lineage>
</organism>
<accession>A0A834H494</accession>
<comment type="caution">
    <text evidence="2">The sequence shown here is derived from an EMBL/GenBank/DDBJ whole genome shotgun (WGS) entry which is preliminary data.</text>
</comment>
<dbReference type="EMBL" id="WJXA01000003">
    <property type="protein sequence ID" value="KAF7147982.1"/>
    <property type="molecule type" value="Genomic_DNA"/>
</dbReference>
<evidence type="ECO:0000256" key="1">
    <source>
        <dbReference type="SAM" id="MobiDB-lite"/>
    </source>
</evidence>
<feature type="compositionally biased region" description="Low complexity" evidence="1">
    <location>
        <begin position="179"/>
        <end position="197"/>
    </location>
</feature>
<protein>
    <submittedName>
        <fullName evidence="2">Uncharacterized protein</fullName>
    </submittedName>
</protein>
<evidence type="ECO:0000313" key="2">
    <source>
        <dbReference type="EMBL" id="KAF7147982.1"/>
    </source>
</evidence>
<proteinExistence type="predicted"/>
<keyword evidence="3" id="KW-1185">Reference proteome</keyword>
<dbReference type="Proteomes" id="UP000626092">
    <property type="component" value="Unassembled WGS sequence"/>
</dbReference>
<dbReference type="AlphaFoldDB" id="A0A834H494"/>
<name>A0A834H494_RHOSS</name>
<dbReference type="OrthoDB" id="1751651at2759"/>